<protein>
    <recommendedName>
        <fullName evidence="4">HEAT repeat domain-containing protein</fullName>
    </recommendedName>
</protein>
<dbReference type="RefSeq" id="WP_109571223.1">
    <property type="nucleotide sequence ID" value="NZ_CP025958.1"/>
</dbReference>
<feature type="chain" id="PRO_5016455110" description="HEAT repeat domain-containing protein" evidence="1">
    <location>
        <begin position="19"/>
        <end position="369"/>
    </location>
</feature>
<dbReference type="EMBL" id="CP025958">
    <property type="protein sequence ID" value="AWM39999.1"/>
    <property type="molecule type" value="Genomic_DNA"/>
</dbReference>
<name>A0A2Z3GZQ4_9BACT</name>
<evidence type="ECO:0008006" key="4">
    <source>
        <dbReference type="Google" id="ProtNLM"/>
    </source>
</evidence>
<dbReference type="Proteomes" id="UP000245802">
    <property type="component" value="Chromosome"/>
</dbReference>
<proteinExistence type="predicted"/>
<dbReference type="AlphaFoldDB" id="A0A2Z3GZQ4"/>
<evidence type="ECO:0000313" key="2">
    <source>
        <dbReference type="EMBL" id="AWM39999.1"/>
    </source>
</evidence>
<dbReference type="OrthoDB" id="212892at2"/>
<reference evidence="2 3" key="1">
    <citation type="submission" date="2018-01" db="EMBL/GenBank/DDBJ databases">
        <title>G. obscuriglobus.</title>
        <authorList>
            <person name="Franke J."/>
            <person name="Blomberg W."/>
            <person name="Selmecki A."/>
        </authorList>
    </citation>
    <scope>NUCLEOTIDE SEQUENCE [LARGE SCALE GENOMIC DNA]</scope>
    <source>
        <strain evidence="2 3">DSM 5831</strain>
    </source>
</reference>
<sequence length="369" mass="38897">MYRTSVILLLLCGAPARAALPDDVAALAKPGADPAATRAAWDRVVAAGPPALLPLLKAWPADDPVAANWLRTAFDQIAKANPAKLPTDELLAFASDPKGHGKARRVALAAVERGQPGTTAKRLAGWLGDPEFGPDAVADRLAAADALTAPAEQVKSLRATFAAATDLEQALLVAKRLTAAGDKPDVLTHLGVVRRWHVVGPFPVSPDEGLTKGFPPEAKIDLAAGYEGKAGTLKWQPAANDPADARLDVVKLGVKPDDGSVAYAVATVKLAAAAKVELRASAVDNLTVWVNGNKVTERASEYRSMFRPDRYRATVELPAGESVVLVKLTKTKAEEVRGKPSTPVKWDFLVRLVGSDGRAAAFTQQGDQK</sequence>
<organism evidence="2 3">
    <name type="scientific">Gemmata obscuriglobus</name>
    <dbReference type="NCBI Taxonomy" id="114"/>
    <lineage>
        <taxon>Bacteria</taxon>
        <taxon>Pseudomonadati</taxon>
        <taxon>Planctomycetota</taxon>
        <taxon>Planctomycetia</taxon>
        <taxon>Gemmatales</taxon>
        <taxon>Gemmataceae</taxon>
        <taxon>Gemmata</taxon>
    </lineage>
</organism>
<keyword evidence="1" id="KW-0732">Signal</keyword>
<evidence type="ECO:0000256" key="1">
    <source>
        <dbReference type="SAM" id="SignalP"/>
    </source>
</evidence>
<evidence type="ECO:0000313" key="3">
    <source>
        <dbReference type="Proteomes" id="UP000245802"/>
    </source>
</evidence>
<dbReference type="Gene3D" id="2.60.120.260">
    <property type="entry name" value="Galactose-binding domain-like"/>
    <property type="match status" value="1"/>
</dbReference>
<gene>
    <name evidence="2" type="ORF">C1280_25345</name>
</gene>
<keyword evidence="3" id="KW-1185">Reference proteome</keyword>
<dbReference type="KEGG" id="gog:C1280_25345"/>
<accession>A0A2Z3GZQ4</accession>
<feature type="signal peptide" evidence="1">
    <location>
        <begin position="1"/>
        <end position="18"/>
    </location>
</feature>